<name>D5QF21_NOVHA</name>
<sequence>MLWGWYYAVPTDIRTCAGTQAEAADNFFMVSCKWAAMSKYTAHPQ</sequence>
<dbReference type="EMBL" id="ADTV01000032">
    <property type="protein sequence ID" value="EFG84373.1"/>
    <property type="molecule type" value="Genomic_DNA"/>
</dbReference>
<evidence type="ECO:0000313" key="2">
    <source>
        <dbReference type="Proteomes" id="UP000006468"/>
    </source>
</evidence>
<evidence type="ECO:0000313" key="1">
    <source>
        <dbReference type="EMBL" id="EFG84373.1"/>
    </source>
</evidence>
<dbReference type="HOGENOM" id="CLU_3201058_0_0_5"/>
<accession>D5QF21</accession>
<dbReference type="AlphaFoldDB" id="D5QF21"/>
<proteinExistence type="predicted"/>
<comment type="caution">
    <text evidence="1">The sequence shown here is derived from an EMBL/GenBank/DDBJ whole genome shotgun (WGS) entry which is preliminary data.</text>
</comment>
<protein>
    <submittedName>
        <fullName evidence="1">Uncharacterized protein</fullName>
    </submittedName>
</protein>
<gene>
    <name evidence="1" type="ORF">GXY_08684</name>
</gene>
<reference evidence="1 2" key="1">
    <citation type="journal article" date="2010" name="J. Bacteriol.">
        <title>Genome sequence of a cellulose-producing bacterium, Gluconacetobacter hansenii ATCC 23769.</title>
        <authorList>
            <person name="Iyer P.R."/>
            <person name="Geib S.M."/>
            <person name="Catchmark J."/>
            <person name="Kao T.H."/>
            <person name="Tien M."/>
        </authorList>
    </citation>
    <scope>NUCLEOTIDE SEQUENCE [LARGE SCALE GENOMIC DNA]</scope>
    <source>
        <strain evidence="1 2">ATCC 23769</strain>
    </source>
</reference>
<organism evidence="1 2">
    <name type="scientific">Novacetimonas hansenii ATCC 23769</name>
    <dbReference type="NCBI Taxonomy" id="714995"/>
    <lineage>
        <taxon>Bacteria</taxon>
        <taxon>Pseudomonadati</taxon>
        <taxon>Pseudomonadota</taxon>
        <taxon>Alphaproteobacteria</taxon>
        <taxon>Acetobacterales</taxon>
        <taxon>Acetobacteraceae</taxon>
        <taxon>Novacetimonas</taxon>
    </lineage>
</organism>
<dbReference type="Proteomes" id="UP000006468">
    <property type="component" value="Chromosome"/>
</dbReference>